<evidence type="ECO:0000313" key="3">
    <source>
        <dbReference type="Proteomes" id="UP001206925"/>
    </source>
</evidence>
<keyword evidence="1" id="KW-0472">Membrane</keyword>
<dbReference type="Gene3D" id="3.30.70.260">
    <property type="match status" value="1"/>
</dbReference>
<evidence type="ECO:0000256" key="1">
    <source>
        <dbReference type="SAM" id="Phobius"/>
    </source>
</evidence>
<protein>
    <recommendedName>
        <fullName evidence="4">Mesoderm development candidate 2</fullName>
    </recommendedName>
</protein>
<organism evidence="2 3">
    <name type="scientific">Ambrosia artemisiifolia</name>
    <name type="common">Common ragweed</name>
    <dbReference type="NCBI Taxonomy" id="4212"/>
    <lineage>
        <taxon>Eukaryota</taxon>
        <taxon>Viridiplantae</taxon>
        <taxon>Streptophyta</taxon>
        <taxon>Embryophyta</taxon>
        <taxon>Tracheophyta</taxon>
        <taxon>Spermatophyta</taxon>
        <taxon>Magnoliopsida</taxon>
        <taxon>eudicotyledons</taxon>
        <taxon>Gunneridae</taxon>
        <taxon>Pentapetalae</taxon>
        <taxon>asterids</taxon>
        <taxon>campanulids</taxon>
        <taxon>Asterales</taxon>
        <taxon>Asteraceae</taxon>
        <taxon>Asteroideae</taxon>
        <taxon>Heliantheae alliance</taxon>
        <taxon>Heliantheae</taxon>
        <taxon>Ambrosia</taxon>
    </lineage>
</organism>
<proteinExistence type="predicted"/>
<dbReference type="AlphaFoldDB" id="A0AAD5GB31"/>
<reference evidence="2" key="1">
    <citation type="submission" date="2022-06" db="EMBL/GenBank/DDBJ databases">
        <title>Uncovering the hologenomic basis of an extraordinary plant invasion.</title>
        <authorList>
            <person name="Bieker V.C."/>
            <person name="Martin M.D."/>
            <person name="Gilbert T."/>
            <person name="Hodgins K."/>
            <person name="Battlay P."/>
            <person name="Petersen B."/>
            <person name="Wilson J."/>
        </authorList>
    </citation>
    <scope>NUCLEOTIDE SEQUENCE</scope>
    <source>
        <strain evidence="2">AA19_3_7</strain>
        <tissue evidence="2">Leaf</tissue>
    </source>
</reference>
<keyword evidence="1" id="KW-1133">Transmembrane helix</keyword>
<dbReference type="Proteomes" id="UP001206925">
    <property type="component" value="Unassembled WGS sequence"/>
</dbReference>
<evidence type="ECO:0000313" key="2">
    <source>
        <dbReference type="EMBL" id="KAI7733648.1"/>
    </source>
</evidence>
<sequence length="218" mass="24877">MTVNTRSNTVVAATALFSPASFRLIFLLLLIVAGNTAVCGTKKRVHIPDDLDDVEDNEEDEAWIQWGQNKKKMTNDEFDPPPDNFSDLDITQMQEEIMKRQVGQSYGFIKLRLTDRRTPDMVSDIADKWTKLARTGAIGVTFMGFDITTVMFSLQNAQNTLEVKEFLLSQPEAYEIKMGDQFFRRSGDPPYDDLLEELHKRKKKRATSSNDTTLKTEL</sequence>
<gene>
    <name evidence="2" type="ORF">M8C21_028591</name>
</gene>
<comment type="caution">
    <text evidence="2">The sequence shown here is derived from an EMBL/GenBank/DDBJ whole genome shotgun (WGS) entry which is preliminary data.</text>
</comment>
<dbReference type="PANTHER" id="PTHR36357">
    <property type="entry name" value="OS03G0148300 PROTEIN"/>
    <property type="match status" value="1"/>
</dbReference>
<dbReference type="EMBL" id="JAMZMK010009933">
    <property type="protein sequence ID" value="KAI7733648.1"/>
    <property type="molecule type" value="Genomic_DNA"/>
</dbReference>
<feature type="transmembrane region" description="Helical" evidence="1">
    <location>
        <begin position="20"/>
        <end position="38"/>
    </location>
</feature>
<accession>A0AAD5GB31</accession>
<evidence type="ECO:0008006" key="4">
    <source>
        <dbReference type="Google" id="ProtNLM"/>
    </source>
</evidence>
<dbReference type="PANTHER" id="PTHR36357:SF3">
    <property type="entry name" value="LRP CHAPERONE MESD"/>
    <property type="match status" value="1"/>
</dbReference>
<keyword evidence="1" id="KW-0812">Transmembrane</keyword>
<name>A0AAD5GB31_AMBAR</name>
<keyword evidence="3" id="KW-1185">Reference proteome</keyword>